<evidence type="ECO:0000313" key="2">
    <source>
        <dbReference type="Proteomes" id="UP000664032"/>
    </source>
</evidence>
<reference evidence="1" key="1">
    <citation type="submission" date="2021-10" db="EMBL/GenBank/DDBJ databases">
        <title>Psilocybe cubensis genome.</title>
        <authorList>
            <person name="Mckernan K.J."/>
            <person name="Crawford S."/>
            <person name="Trippe A."/>
            <person name="Kane L.T."/>
            <person name="Mclaughlin S."/>
        </authorList>
    </citation>
    <scope>NUCLEOTIDE SEQUENCE</scope>
    <source>
        <strain evidence="1">MGC-MH-2018</strain>
    </source>
</reference>
<protein>
    <submittedName>
        <fullName evidence="1">Uncharacterized protein</fullName>
    </submittedName>
</protein>
<dbReference type="EMBL" id="JAFIQS020000006">
    <property type="protein sequence ID" value="KAH9480011.1"/>
    <property type="molecule type" value="Genomic_DNA"/>
</dbReference>
<organism evidence="1 2">
    <name type="scientific">Psilocybe cubensis</name>
    <name type="common">Psychedelic mushroom</name>
    <name type="synonym">Stropharia cubensis</name>
    <dbReference type="NCBI Taxonomy" id="181762"/>
    <lineage>
        <taxon>Eukaryota</taxon>
        <taxon>Fungi</taxon>
        <taxon>Dikarya</taxon>
        <taxon>Basidiomycota</taxon>
        <taxon>Agaricomycotina</taxon>
        <taxon>Agaricomycetes</taxon>
        <taxon>Agaricomycetidae</taxon>
        <taxon>Agaricales</taxon>
        <taxon>Agaricineae</taxon>
        <taxon>Strophariaceae</taxon>
        <taxon>Psilocybe</taxon>
    </lineage>
</organism>
<accession>A0ACB8GXR0</accession>
<evidence type="ECO:0000313" key="1">
    <source>
        <dbReference type="EMBL" id="KAH9480011.1"/>
    </source>
</evidence>
<keyword evidence="2" id="KW-1185">Reference proteome</keyword>
<proteinExistence type="predicted"/>
<sequence>MTPRIFITKGMMDEYVALSYVWGEPQPCTTTENIDVRMKKLDLEELPKTIQDAIIATHRYGLRYLWVDALCILQDSQADKNCEISDMRRIYHDAHLTIVAASAGRVSEGFMQDRPDSTVERDTRVPFLCPDRTLGSVCLSPVWKQYEELSEPVSSRAWCLQERMLSPRSMIYASHTLQYCCQTETVNIGDAVCPSVSGKRLPRAVFNTYTGGVDSIPSQREMDEARRAWNYILEDYSQRNMTAPSDKLVALSGVAAQFQRVWPRSEYLAGIWRHTLVEDLLWLKNYAKRHPRPVQYRAPSWSWAAVDGHVNTGTEDDSRLDTDRYSISECKVVYCSVMLASEMVIFGGVVGGVLQLRAALVRVTWNPTAEMPDLFVFREGERVCVACSYPDSAEESESVEEVWAVPVRWNLKESYAVGLIVIAAEGGDFRRVGYFHSTEDSKDLGWFVFEQLVQVRIVYLFMLKIVRNIDNEAD</sequence>
<name>A0ACB8GXR0_PSICU</name>
<dbReference type="Proteomes" id="UP000664032">
    <property type="component" value="Unassembled WGS sequence"/>
</dbReference>
<gene>
    <name evidence="1" type="ORF">JR316_0006608</name>
</gene>
<comment type="caution">
    <text evidence="1">The sequence shown here is derived from an EMBL/GenBank/DDBJ whole genome shotgun (WGS) entry which is preliminary data.</text>
</comment>